<reference evidence="10" key="2">
    <citation type="submission" date="2019-11" db="EMBL/GenBank/DDBJ databases">
        <title>Improved Assembly of Tolypothrix boutellei genome.</title>
        <authorList>
            <person name="Sarangi A.N."/>
            <person name="Mukherjee M."/>
            <person name="Ghosh S."/>
            <person name="Singh D."/>
            <person name="Das A."/>
            <person name="Kant S."/>
            <person name="Prusty A."/>
            <person name="Tripathy S."/>
        </authorList>
    </citation>
    <scope>NUCLEOTIDE SEQUENCE</scope>
    <source>
        <strain evidence="10">VB521301</strain>
    </source>
</reference>
<keyword evidence="12" id="KW-1185">Reference proteome</keyword>
<feature type="coiled-coil region" evidence="7">
    <location>
        <begin position="120"/>
        <end position="151"/>
    </location>
</feature>
<reference evidence="11" key="1">
    <citation type="journal article" date="2015" name="Genome Announc.">
        <title>Draft Genome Sequence of Tolypothrix boutellei Strain VB521301.</title>
        <authorList>
            <person name="Chandrababunaidu M.M."/>
            <person name="Singh D."/>
            <person name="Sen D."/>
            <person name="Bhan S."/>
            <person name="Das S."/>
            <person name="Gupta A."/>
            <person name="Adhikary S.P."/>
            <person name="Tripathy S."/>
        </authorList>
    </citation>
    <scope>NUCLEOTIDE SEQUENCE</scope>
    <source>
        <strain evidence="11">VB521301</strain>
    </source>
</reference>
<dbReference type="Proteomes" id="UP000029738">
    <property type="component" value="Unassembled WGS sequence"/>
</dbReference>
<comment type="caution">
    <text evidence="11">The sequence shown here is derived from an EMBL/GenBank/DDBJ whole genome shotgun (WGS) entry which is preliminary data.</text>
</comment>
<evidence type="ECO:0000256" key="2">
    <source>
        <dbReference type="ARBA" id="ARBA00012438"/>
    </source>
</evidence>
<dbReference type="InterPro" id="IPR036097">
    <property type="entry name" value="HisK_dim/P_sf"/>
</dbReference>
<accession>A0A0C1N7S0</accession>
<dbReference type="AlphaFoldDB" id="A0A0C1N7S0"/>
<dbReference type="PROSITE" id="PS50109">
    <property type="entry name" value="HIS_KIN"/>
    <property type="match status" value="1"/>
</dbReference>
<proteinExistence type="predicted"/>
<dbReference type="RefSeq" id="WP_038074838.1">
    <property type="nucleotide sequence ID" value="NZ_JHEG04000001.1"/>
</dbReference>
<dbReference type="PRINTS" id="PR00344">
    <property type="entry name" value="BCTRLSENSOR"/>
</dbReference>
<dbReference type="InterPro" id="IPR011006">
    <property type="entry name" value="CheY-like_superfamily"/>
</dbReference>
<evidence type="ECO:0000313" key="12">
    <source>
        <dbReference type="Proteomes" id="UP000029738"/>
    </source>
</evidence>
<evidence type="ECO:0000313" key="10">
    <source>
        <dbReference type="EMBL" id="KAF3886650.1"/>
    </source>
</evidence>
<evidence type="ECO:0000256" key="5">
    <source>
        <dbReference type="ARBA" id="ARBA00023012"/>
    </source>
</evidence>
<dbReference type="EC" id="2.7.13.3" evidence="2"/>
<comment type="catalytic activity">
    <reaction evidence="1">
        <text>ATP + protein L-histidine = ADP + protein N-phospho-L-histidine.</text>
        <dbReference type="EC" id="2.7.13.3"/>
    </reaction>
</comment>
<dbReference type="OrthoDB" id="569699at2"/>
<dbReference type="Gene3D" id="3.40.50.2300">
    <property type="match status" value="1"/>
</dbReference>
<keyword evidence="7" id="KW-0175">Coiled coil</keyword>
<dbReference type="SMART" id="SM00448">
    <property type="entry name" value="REC"/>
    <property type="match status" value="1"/>
</dbReference>
<dbReference type="Gene3D" id="3.30.565.10">
    <property type="entry name" value="Histidine kinase-like ATPase, C-terminal domain"/>
    <property type="match status" value="1"/>
</dbReference>
<keyword evidence="4" id="KW-0808">Transferase</keyword>
<dbReference type="CDD" id="cd19920">
    <property type="entry name" value="REC_PA4781-like"/>
    <property type="match status" value="1"/>
</dbReference>
<dbReference type="PROSITE" id="PS50110">
    <property type="entry name" value="RESPONSE_REGULATORY"/>
    <property type="match status" value="1"/>
</dbReference>
<dbReference type="SUPFAM" id="SSF47384">
    <property type="entry name" value="Homodimeric domain of signal transducing histidine kinase"/>
    <property type="match status" value="1"/>
</dbReference>
<dbReference type="Pfam" id="PF00072">
    <property type="entry name" value="Response_reg"/>
    <property type="match status" value="1"/>
</dbReference>
<name>A0A0C1N7S0_9CYAN</name>
<dbReference type="InterPro" id="IPR001789">
    <property type="entry name" value="Sig_transdc_resp-reg_receiver"/>
</dbReference>
<feature type="domain" description="Response regulatory" evidence="9">
    <location>
        <begin position="9"/>
        <end position="125"/>
    </location>
</feature>
<dbReference type="PANTHER" id="PTHR43065">
    <property type="entry name" value="SENSOR HISTIDINE KINASE"/>
    <property type="match status" value="1"/>
</dbReference>
<dbReference type="Gene3D" id="1.10.287.130">
    <property type="match status" value="1"/>
</dbReference>
<dbReference type="EMBL" id="JHEG02000048">
    <property type="protein sequence ID" value="KIE10657.1"/>
    <property type="molecule type" value="Genomic_DNA"/>
</dbReference>
<dbReference type="EMBL" id="JHEG04000001">
    <property type="protein sequence ID" value="KAF3886650.1"/>
    <property type="molecule type" value="Genomic_DNA"/>
</dbReference>
<dbReference type="InterPro" id="IPR004358">
    <property type="entry name" value="Sig_transdc_His_kin-like_C"/>
</dbReference>
<feature type="domain" description="Histidine kinase" evidence="8">
    <location>
        <begin position="181"/>
        <end position="439"/>
    </location>
</feature>
<dbReference type="InterPro" id="IPR003594">
    <property type="entry name" value="HATPase_dom"/>
</dbReference>
<protein>
    <recommendedName>
        <fullName evidence="2">histidine kinase</fullName>
        <ecNumber evidence="2">2.7.13.3</ecNumber>
    </recommendedName>
</protein>
<evidence type="ECO:0000313" key="11">
    <source>
        <dbReference type="EMBL" id="KIE10657.1"/>
    </source>
</evidence>
<evidence type="ECO:0000256" key="4">
    <source>
        <dbReference type="ARBA" id="ARBA00022777"/>
    </source>
</evidence>
<evidence type="ECO:0000256" key="1">
    <source>
        <dbReference type="ARBA" id="ARBA00000085"/>
    </source>
</evidence>
<dbReference type="InterPro" id="IPR005467">
    <property type="entry name" value="His_kinase_dom"/>
</dbReference>
<gene>
    <name evidence="11" type="ORF">DA73_0219290</name>
    <name evidence="10" type="ORF">DA73_0400015055</name>
</gene>
<dbReference type="Pfam" id="PF02518">
    <property type="entry name" value="HATPase_c"/>
    <property type="match status" value="1"/>
</dbReference>
<evidence type="ECO:0000256" key="7">
    <source>
        <dbReference type="SAM" id="Coils"/>
    </source>
</evidence>
<dbReference type="GO" id="GO:0000155">
    <property type="term" value="F:phosphorelay sensor kinase activity"/>
    <property type="evidence" value="ECO:0007669"/>
    <property type="project" value="InterPro"/>
</dbReference>
<organism evidence="11">
    <name type="scientific">Tolypothrix bouteillei VB521301</name>
    <dbReference type="NCBI Taxonomy" id="1479485"/>
    <lineage>
        <taxon>Bacteria</taxon>
        <taxon>Bacillati</taxon>
        <taxon>Cyanobacteriota</taxon>
        <taxon>Cyanophyceae</taxon>
        <taxon>Nostocales</taxon>
        <taxon>Tolypothrichaceae</taxon>
        <taxon>Tolypothrix</taxon>
    </lineage>
</organism>
<dbReference type="InterPro" id="IPR036890">
    <property type="entry name" value="HATPase_C_sf"/>
</dbReference>
<evidence type="ECO:0000256" key="6">
    <source>
        <dbReference type="PROSITE-ProRule" id="PRU00169"/>
    </source>
</evidence>
<dbReference type="SMART" id="SM00387">
    <property type="entry name" value="HATPase_c"/>
    <property type="match status" value="1"/>
</dbReference>
<evidence type="ECO:0000259" key="8">
    <source>
        <dbReference type="PROSITE" id="PS50109"/>
    </source>
</evidence>
<dbReference type="InterPro" id="IPR003661">
    <property type="entry name" value="HisK_dim/P_dom"/>
</dbReference>
<evidence type="ECO:0000256" key="3">
    <source>
        <dbReference type="ARBA" id="ARBA00022553"/>
    </source>
</evidence>
<keyword evidence="4" id="KW-0418">Kinase</keyword>
<dbReference type="STRING" id="1479485.DA73_0219290"/>
<keyword evidence="3 6" id="KW-0597">Phosphoprotein</keyword>
<dbReference type="SUPFAM" id="SSF55874">
    <property type="entry name" value="ATPase domain of HSP90 chaperone/DNA topoisomerase II/histidine kinase"/>
    <property type="match status" value="1"/>
</dbReference>
<dbReference type="CDD" id="cd00082">
    <property type="entry name" value="HisKA"/>
    <property type="match status" value="1"/>
</dbReference>
<keyword evidence="5" id="KW-0902">Two-component regulatory system</keyword>
<evidence type="ECO:0000259" key="9">
    <source>
        <dbReference type="PROSITE" id="PS50110"/>
    </source>
</evidence>
<feature type="modified residue" description="4-aspartylphosphate" evidence="6">
    <location>
        <position position="58"/>
    </location>
</feature>
<dbReference type="PANTHER" id="PTHR43065:SF50">
    <property type="entry name" value="HISTIDINE KINASE"/>
    <property type="match status" value="1"/>
</dbReference>
<sequence>MTNHVTEEFILIIDDNPTNLSVLKQALKNVGLKIRLAADGDSAIKQIKQEPPVLILLDVEMPGINGFETCYLLKADPLTQGIPIIFMTALAHTENKVKGLSLGAVDYITKPFEEEEVIARVKAQLQLQKLQKSLEEKNFQLTQLTQELEQRVVERSAALQKAQVQLVQQEKLSMLGQLVAGVAHELNNPISCIISNLAPANHYFASLTKVVKLYQQYCPEIPELQQALEAEDIEFVIEDFQKLLNSMELSSDRIKDISVSLRNFSRLDVRTKVPTNLHLGLDSTLVILRHRLKARDSRPEIQVIRQYDNLPEVKCYPGQINQVFMNLLANAIDAVEECFDSEGTNEDAQCKTQPSISILTEQPDEKKVRICITDNGKGMTEEVKQQIFAPMFTTKPMSKGTGLGLSIAYQIVVERHGGQLSFESKWGEGTKFSIELPLV</sequence>
<dbReference type="SUPFAM" id="SSF52172">
    <property type="entry name" value="CheY-like"/>
    <property type="match status" value="1"/>
</dbReference>